<accession>K9F8R8</accession>
<name>K9F8R8_PEND2</name>
<reference evidence="2" key="1">
    <citation type="journal article" date="2012" name="BMC Genomics">
        <title>Genome sequence of the necrotrophic fungus Penicillium digitatum, the main postharvest pathogen of citrus.</title>
        <authorList>
            <person name="Marcet-Houben M."/>
            <person name="Ballester A.-R."/>
            <person name="de la Fuente B."/>
            <person name="Harries E."/>
            <person name="Marcos J.F."/>
            <person name="Gonzalez-Candelas L."/>
            <person name="Gabaldon T."/>
        </authorList>
    </citation>
    <scope>NUCLEOTIDE SEQUENCE [LARGE SCALE GENOMIC DNA]</scope>
    <source>
        <strain evidence="2">PHI26 / CECT 20796</strain>
    </source>
</reference>
<sequence>MCTLQSANVGNHTTSRLSRELLSLDLPRLYPLEKQFGSSFIFISKIGA</sequence>
<dbReference type="InParanoid" id="K9F8R8"/>
<keyword evidence="2" id="KW-1185">Reference proteome</keyword>
<evidence type="ECO:0000313" key="1">
    <source>
        <dbReference type="EMBL" id="EKV05815.1"/>
    </source>
</evidence>
<organism evidence="1 2">
    <name type="scientific">Penicillium digitatum (strain PHI26 / CECT 20796)</name>
    <name type="common">Green mold</name>
    <dbReference type="NCBI Taxonomy" id="1170229"/>
    <lineage>
        <taxon>Eukaryota</taxon>
        <taxon>Fungi</taxon>
        <taxon>Dikarya</taxon>
        <taxon>Ascomycota</taxon>
        <taxon>Pezizomycotina</taxon>
        <taxon>Eurotiomycetes</taxon>
        <taxon>Eurotiomycetidae</taxon>
        <taxon>Eurotiales</taxon>
        <taxon>Aspergillaceae</taxon>
        <taxon>Penicillium</taxon>
    </lineage>
</organism>
<comment type="caution">
    <text evidence="1">The sequence shown here is derived from an EMBL/GenBank/DDBJ whole genome shotgun (WGS) entry which is preliminary data.</text>
</comment>
<dbReference type="Proteomes" id="UP000009882">
    <property type="component" value="Unassembled WGS sequence"/>
</dbReference>
<dbReference type="HOGENOM" id="CLU_3160149_0_0_1"/>
<dbReference type="EMBL" id="AKCT01000296">
    <property type="protein sequence ID" value="EKV05815.1"/>
    <property type="molecule type" value="Genomic_DNA"/>
</dbReference>
<gene>
    <name evidence="1" type="ORF">PDIG_80120</name>
</gene>
<evidence type="ECO:0000313" key="2">
    <source>
        <dbReference type="Proteomes" id="UP000009882"/>
    </source>
</evidence>
<dbReference type="AlphaFoldDB" id="K9F8R8"/>
<protein>
    <submittedName>
        <fullName evidence="1">Uncharacterized protein</fullName>
    </submittedName>
</protein>
<proteinExistence type="predicted"/>